<gene>
    <name evidence="3" type="ORF">DM02DRAFT_307414</name>
</gene>
<feature type="transmembrane region" description="Helical" evidence="2">
    <location>
        <begin position="301"/>
        <end position="323"/>
    </location>
</feature>
<evidence type="ECO:0000313" key="4">
    <source>
        <dbReference type="Proteomes" id="UP000244855"/>
    </source>
</evidence>
<reference evidence="3 4" key="1">
    <citation type="journal article" date="2018" name="Sci. Rep.">
        <title>Comparative genomics provides insights into the lifestyle and reveals functional heterogeneity of dark septate endophytic fungi.</title>
        <authorList>
            <person name="Knapp D.G."/>
            <person name="Nemeth J.B."/>
            <person name="Barry K."/>
            <person name="Hainaut M."/>
            <person name="Henrissat B."/>
            <person name="Johnson J."/>
            <person name="Kuo A."/>
            <person name="Lim J.H.P."/>
            <person name="Lipzen A."/>
            <person name="Nolan M."/>
            <person name="Ohm R.A."/>
            <person name="Tamas L."/>
            <person name="Grigoriev I.V."/>
            <person name="Spatafora J.W."/>
            <person name="Nagy L.G."/>
            <person name="Kovacs G.M."/>
        </authorList>
    </citation>
    <scope>NUCLEOTIDE SEQUENCE [LARGE SCALE GENOMIC DNA]</scope>
    <source>
        <strain evidence="3 4">DSE2036</strain>
    </source>
</reference>
<accession>A0A2V1D1S7</accession>
<feature type="region of interest" description="Disordered" evidence="1">
    <location>
        <begin position="85"/>
        <end position="128"/>
    </location>
</feature>
<keyword evidence="2" id="KW-1133">Transmembrane helix</keyword>
<evidence type="ECO:0000256" key="1">
    <source>
        <dbReference type="SAM" id="MobiDB-lite"/>
    </source>
</evidence>
<dbReference type="PANTHER" id="PTHR41807">
    <property type="entry name" value="GLUTATHIONE TRANSFERASE 3"/>
    <property type="match status" value="1"/>
</dbReference>
<dbReference type="EMBL" id="KZ805744">
    <property type="protein sequence ID" value="PVH91982.1"/>
    <property type="molecule type" value="Genomic_DNA"/>
</dbReference>
<evidence type="ECO:0000256" key="2">
    <source>
        <dbReference type="SAM" id="Phobius"/>
    </source>
</evidence>
<organism evidence="3 4">
    <name type="scientific">Periconia macrospinosa</name>
    <dbReference type="NCBI Taxonomy" id="97972"/>
    <lineage>
        <taxon>Eukaryota</taxon>
        <taxon>Fungi</taxon>
        <taxon>Dikarya</taxon>
        <taxon>Ascomycota</taxon>
        <taxon>Pezizomycotina</taxon>
        <taxon>Dothideomycetes</taxon>
        <taxon>Pleosporomycetidae</taxon>
        <taxon>Pleosporales</taxon>
        <taxon>Massarineae</taxon>
        <taxon>Periconiaceae</taxon>
        <taxon>Periconia</taxon>
    </lineage>
</organism>
<dbReference type="GO" id="GO:0016020">
    <property type="term" value="C:membrane"/>
    <property type="evidence" value="ECO:0007669"/>
    <property type="project" value="TreeGrafter"/>
</dbReference>
<keyword evidence="2" id="KW-0472">Membrane</keyword>
<proteinExistence type="predicted"/>
<keyword evidence="2" id="KW-0812">Transmembrane</keyword>
<dbReference type="STRING" id="97972.A0A2V1D1S7"/>
<feature type="transmembrane region" description="Helical" evidence="2">
    <location>
        <begin position="343"/>
        <end position="362"/>
    </location>
</feature>
<protein>
    <submittedName>
        <fullName evidence="3">Uncharacterized protein</fullName>
    </submittedName>
</protein>
<dbReference type="OrthoDB" id="4034134at2759"/>
<keyword evidence="4" id="KW-1185">Reference proteome</keyword>
<feature type="compositionally biased region" description="Low complexity" evidence="1">
    <location>
        <begin position="109"/>
        <end position="120"/>
    </location>
</feature>
<sequence length="364" mass="40059">MSHTWLQKKRKGELLELAQRANVPDADSLLKDDLVAALEEHLDNNQSTYGQDLAFLEYYGRSGSPIKRERTSPEPLVATKTRRRTLLRNSTPRAPDSDQPTPERSALVPRTPRTVSQTSRRVSRTEGEVANSAQRVLDRALALPPSPAQLADVAEQSFQVAKTKATRVWERTQIDALKEFIREHASSVSAIQTLILLIEASGLQYNTLGTFALNLGRQAPGGGQTAADGSQTTTTGSNFLNQDIPLPNLWLLLTSDWWAPATLWSVTSWVLPLVFSYFFNLTLRSNTNHRSSSRQSSVDPLTFNIVKAILAYSAFAVPAASAWGPFHQDTVSVVRDNIPGQYYGMQIGAAVGVLVSLYDAALKK</sequence>
<evidence type="ECO:0000313" key="3">
    <source>
        <dbReference type="EMBL" id="PVH91982.1"/>
    </source>
</evidence>
<name>A0A2V1D1S7_9PLEO</name>
<dbReference type="InterPro" id="IPR038872">
    <property type="entry name" value="Put_GTT3"/>
</dbReference>
<feature type="compositionally biased region" description="Polar residues" evidence="1">
    <location>
        <begin position="87"/>
        <end position="102"/>
    </location>
</feature>
<dbReference type="PANTHER" id="PTHR41807:SF1">
    <property type="entry name" value="GLUTATHIONE TRANSFERASE 3"/>
    <property type="match status" value="1"/>
</dbReference>
<feature type="transmembrane region" description="Helical" evidence="2">
    <location>
        <begin position="257"/>
        <end position="280"/>
    </location>
</feature>
<dbReference type="Proteomes" id="UP000244855">
    <property type="component" value="Unassembled WGS sequence"/>
</dbReference>
<dbReference type="AlphaFoldDB" id="A0A2V1D1S7"/>